<dbReference type="PANTHER" id="PTHR42920:SF5">
    <property type="entry name" value="EAMA DOMAIN-CONTAINING PROTEIN"/>
    <property type="match status" value="1"/>
</dbReference>
<keyword evidence="3" id="KW-1003">Cell membrane</keyword>
<organism evidence="9 10">
    <name type="scientific">Clostridium tyrobutyricum DIVETGP</name>
    <dbReference type="NCBI Taxonomy" id="1408889"/>
    <lineage>
        <taxon>Bacteria</taxon>
        <taxon>Bacillati</taxon>
        <taxon>Bacillota</taxon>
        <taxon>Clostridia</taxon>
        <taxon>Eubacteriales</taxon>
        <taxon>Clostridiaceae</taxon>
        <taxon>Clostridium</taxon>
    </lineage>
</organism>
<reference evidence="9 10" key="1">
    <citation type="journal article" date="2015" name="Genome Announc.">
        <title>Draft Genome Sequence of Clostridium tyrobutyricum Strain DIVETGP, Isolated from Cow's Milk for Grana Padano Production.</title>
        <authorList>
            <person name="Soggiu A."/>
            <person name="Piras C."/>
            <person name="Gaiarsa S."/>
            <person name="Sassera D."/>
            <person name="Roncada P."/>
            <person name="Bendixen E."/>
            <person name="Brasca M."/>
            <person name="Bonizzi L."/>
        </authorList>
    </citation>
    <scope>NUCLEOTIDE SEQUENCE [LARGE SCALE GENOMIC DNA]</scope>
    <source>
        <strain evidence="9 10">DIVETGP</strain>
    </source>
</reference>
<evidence type="ECO:0000256" key="3">
    <source>
        <dbReference type="ARBA" id="ARBA00022475"/>
    </source>
</evidence>
<feature type="transmembrane region" description="Helical" evidence="7">
    <location>
        <begin position="35"/>
        <end position="53"/>
    </location>
</feature>
<dbReference type="GO" id="GO:0005886">
    <property type="term" value="C:plasma membrane"/>
    <property type="evidence" value="ECO:0007669"/>
    <property type="project" value="UniProtKB-SubCell"/>
</dbReference>
<comment type="similarity">
    <text evidence="2">Belongs to the EamA transporter family.</text>
</comment>
<dbReference type="SUPFAM" id="SSF103481">
    <property type="entry name" value="Multidrug resistance efflux transporter EmrE"/>
    <property type="match status" value="2"/>
</dbReference>
<proteinExistence type="inferred from homology"/>
<evidence type="ECO:0000256" key="6">
    <source>
        <dbReference type="ARBA" id="ARBA00023136"/>
    </source>
</evidence>
<protein>
    <submittedName>
        <fullName evidence="9">Permease of the drug/metabolite transporter (DMT) superfamily</fullName>
    </submittedName>
</protein>
<evidence type="ECO:0000256" key="7">
    <source>
        <dbReference type="SAM" id="Phobius"/>
    </source>
</evidence>
<feature type="transmembrane region" description="Helical" evidence="7">
    <location>
        <begin position="96"/>
        <end position="113"/>
    </location>
</feature>
<comment type="subcellular location">
    <subcellularLocation>
        <location evidence="1">Cell membrane</location>
        <topology evidence="1">Multi-pass membrane protein</topology>
    </subcellularLocation>
</comment>
<feature type="domain" description="EamA" evidence="8">
    <location>
        <begin position="145"/>
        <end position="282"/>
    </location>
</feature>
<sequence length="292" mass="32334">MSRKFKSDILLLCITIVWGSTFILMKNVLDSMSTFQFLSLRFITATIVLLLIFHKRIKFLNLEIIKYGCLIGLMLSGSLVFQVLGLNFTTASNSSFITSLNVLMVPIFLAIFFKRKTSLSSVIGVILAFLGMFFLSGGLNFKFTFGEFLTLLCAICVAFQIIFIDRFVKNQDPILIGIVQIAFSSIICSIIWIFTGSKHIIFSYNIFITLFVTGVLGTALAFTGQTFVQKFTSPTHTALIFTLEPVFGLLFALIIPGSNGTVEILTFSKVIGCSLILVGTIISELNLIKLSK</sequence>
<feature type="domain" description="EamA" evidence="8">
    <location>
        <begin position="7"/>
        <end position="136"/>
    </location>
</feature>
<dbReference type="EMBL" id="CBXI010000040">
    <property type="protein sequence ID" value="CDL92099.1"/>
    <property type="molecule type" value="Genomic_DNA"/>
</dbReference>
<feature type="transmembrane region" description="Helical" evidence="7">
    <location>
        <begin position="65"/>
        <end position="84"/>
    </location>
</feature>
<evidence type="ECO:0000259" key="8">
    <source>
        <dbReference type="Pfam" id="PF00892"/>
    </source>
</evidence>
<keyword evidence="5 7" id="KW-1133">Transmembrane helix</keyword>
<feature type="transmembrane region" description="Helical" evidence="7">
    <location>
        <begin position="267"/>
        <end position="288"/>
    </location>
</feature>
<dbReference type="GeneID" id="29420697"/>
<gene>
    <name evidence="9" type="ORF">CTDIVETGP_2169</name>
</gene>
<evidence type="ECO:0000256" key="1">
    <source>
        <dbReference type="ARBA" id="ARBA00004651"/>
    </source>
</evidence>
<name>W6N9A9_CLOTY</name>
<feature type="transmembrane region" description="Helical" evidence="7">
    <location>
        <begin position="9"/>
        <end position="29"/>
    </location>
</feature>
<accession>W6N9A9</accession>
<dbReference type="InterPro" id="IPR037185">
    <property type="entry name" value="EmrE-like"/>
</dbReference>
<feature type="transmembrane region" description="Helical" evidence="7">
    <location>
        <begin position="235"/>
        <end position="255"/>
    </location>
</feature>
<evidence type="ECO:0000256" key="2">
    <source>
        <dbReference type="ARBA" id="ARBA00007362"/>
    </source>
</evidence>
<dbReference type="Proteomes" id="UP000019482">
    <property type="component" value="Unassembled WGS sequence"/>
</dbReference>
<evidence type="ECO:0000256" key="4">
    <source>
        <dbReference type="ARBA" id="ARBA00022692"/>
    </source>
</evidence>
<feature type="transmembrane region" description="Helical" evidence="7">
    <location>
        <begin position="120"/>
        <end position="139"/>
    </location>
</feature>
<keyword evidence="6 7" id="KW-0472">Membrane</keyword>
<dbReference type="AlphaFoldDB" id="W6N9A9"/>
<dbReference type="OrthoDB" id="9804865at2"/>
<feature type="transmembrane region" description="Helical" evidence="7">
    <location>
        <begin position="175"/>
        <end position="195"/>
    </location>
</feature>
<keyword evidence="10" id="KW-1185">Reference proteome</keyword>
<dbReference type="InterPro" id="IPR051258">
    <property type="entry name" value="Diverse_Substrate_Transporter"/>
</dbReference>
<keyword evidence="4 7" id="KW-0812">Transmembrane</keyword>
<evidence type="ECO:0000313" key="10">
    <source>
        <dbReference type="Proteomes" id="UP000019482"/>
    </source>
</evidence>
<feature type="transmembrane region" description="Helical" evidence="7">
    <location>
        <begin position="201"/>
        <end position="223"/>
    </location>
</feature>
<dbReference type="RefSeq" id="WP_017895029.1">
    <property type="nucleotide sequence ID" value="NZ_CBXI010000040.1"/>
</dbReference>
<feature type="transmembrane region" description="Helical" evidence="7">
    <location>
        <begin position="145"/>
        <end position="163"/>
    </location>
</feature>
<dbReference type="InterPro" id="IPR000620">
    <property type="entry name" value="EamA_dom"/>
</dbReference>
<evidence type="ECO:0000256" key="5">
    <source>
        <dbReference type="ARBA" id="ARBA00022989"/>
    </source>
</evidence>
<dbReference type="PANTHER" id="PTHR42920">
    <property type="entry name" value="OS03G0707200 PROTEIN-RELATED"/>
    <property type="match status" value="1"/>
</dbReference>
<dbReference type="Pfam" id="PF00892">
    <property type="entry name" value="EamA"/>
    <property type="match status" value="2"/>
</dbReference>
<comment type="caution">
    <text evidence="9">The sequence shown here is derived from an EMBL/GenBank/DDBJ whole genome shotgun (WGS) entry which is preliminary data.</text>
</comment>
<evidence type="ECO:0000313" key="9">
    <source>
        <dbReference type="EMBL" id="CDL92099.1"/>
    </source>
</evidence>